<dbReference type="EC" id="3.1.4.-" evidence="4"/>
<dbReference type="GO" id="GO:0016787">
    <property type="term" value="F:hydrolase activity"/>
    <property type="evidence" value="ECO:0007669"/>
    <property type="project" value="UniProtKB-UniRule"/>
</dbReference>
<dbReference type="Gene3D" id="3.60.21.10">
    <property type="match status" value="1"/>
</dbReference>
<keyword evidence="3" id="KW-0378">Hydrolase</keyword>
<dbReference type="Pfam" id="PF12850">
    <property type="entry name" value="Metallophos_2"/>
    <property type="match status" value="1"/>
</dbReference>
<organism evidence="6 7">
    <name type="scientific">Sporolactobacillus putidus</name>
    <dbReference type="NCBI Taxonomy" id="492735"/>
    <lineage>
        <taxon>Bacteria</taxon>
        <taxon>Bacillati</taxon>
        <taxon>Bacillota</taxon>
        <taxon>Bacilli</taxon>
        <taxon>Bacillales</taxon>
        <taxon>Sporolactobacillaceae</taxon>
        <taxon>Sporolactobacillus</taxon>
    </lineage>
</organism>
<proteinExistence type="inferred from homology"/>
<protein>
    <recommendedName>
        <fullName evidence="4">Phosphoesterase</fullName>
        <ecNumber evidence="4">3.1.4.-</ecNumber>
    </recommendedName>
</protein>
<dbReference type="CDD" id="cd00841">
    <property type="entry name" value="MPP_YfcE"/>
    <property type="match status" value="1"/>
</dbReference>
<dbReference type="RefSeq" id="WP_188800931.1">
    <property type="nucleotide sequence ID" value="NZ_BMOK01000001.1"/>
</dbReference>
<comment type="caution">
    <text evidence="6">The sequence shown here is derived from an EMBL/GenBank/DDBJ whole genome shotgun (WGS) entry which is preliminary data.</text>
</comment>
<evidence type="ECO:0000313" key="6">
    <source>
        <dbReference type="EMBL" id="GGL41656.1"/>
    </source>
</evidence>
<dbReference type="NCBIfam" id="TIGR00040">
    <property type="entry name" value="yfcE"/>
    <property type="match status" value="1"/>
</dbReference>
<reference evidence="6" key="2">
    <citation type="submission" date="2020-09" db="EMBL/GenBank/DDBJ databases">
        <authorList>
            <person name="Sun Q."/>
            <person name="Ohkuma M."/>
        </authorList>
    </citation>
    <scope>NUCLEOTIDE SEQUENCE</scope>
    <source>
        <strain evidence="6">JCM 15325</strain>
    </source>
</reference>
<dbReference type="PROSITE" id="PS01269">
    <property type="entry name" value="UPF0025"/>
    <property type="match status" value="1"/>
</dbReference>
<accession>A0A917RX20</accession>
<gene>
    <name evidence="6" type="primary">ysnB</name>
    <name evidence="6" type="ORF">GCM10007968_01950</name>
</gene>
<dbReference type="InterPro" id="IPR029052">
    <property type="entry name" value="Metallo-depent_PP-like"/>
</dbReference>
<name>A0A917RX20_9BACL</name>
<dbReference type="Proteomes" id="UP000654670">
    <property type="component" value="Unassembled WGS sequence"/>
</dbReference>
<dbReference type="AlphaFoldDB" id="A0A917RX20"/>
<dbReference type="InterPro" id="IPR041802">
    <property type="entry name" value="MPP_YfcE"/>
</dbReference>
<keyword evidence="7" id="KW-1185">Reference proteome</keyword>
<keyword evidence="2 4" id="KW-0479">Metal-binding</keyword>
<dbReference type="SUPFAM" id="SSF56300">
    <property type="entry name" value="Metallo-dependent phosphatases"/>
    <property type="match status" value="1"/>
</dbReference>
<evidence type="ECO:0000259" key="5">
    <source>
        <dbReference type="Pfam" id="PF12850"/>
    </source>
</evidence>
<dbReference type="InterPro" id="IPR000979">
    <property type="entry name" value="Phosphodiesterase_MJ0936/Vps29"/>
</dbReference>
<dbReference type="InterPro" id="IPR024654">
    <property type="entry name" value="Calcineurin-like_PHP_lpxH"/>
</dbReference>
<evidence type="ECO:0000256" key="4">
    <source>
        <dbReference type="RuleBase" id="RU362039"/>
    </source>
</evidence>
<comment type="cofactor">
    <cofactor evidence="4">
        <name>a divalent metal cation</name>
        <dbReference type="ChEBI" id="CHEBI:60240"/>
    </cofactor>
</comment>
<comment type="similarity">
    <text evidence="1 4">Belongs to the metallophosphoesterase superfamily. YfcE family.</text>
</comment>
<evidence type="ECO:0000256" key="2">
    <source>
        <dbReference type="ARBA" id="ARBA00022723"/>
    </source>
</evidence>
<sequence>MKWLIVSDTHGWTQEVVELKKRYEGQVEAFIHCGDSELAPGSREMEGYIAVEGNCDRPGTFPEEVVRTIGPLKFMVAHGHLLGVRNSPAKLYYRGLEEKADVVCFGHTHFAGTFKEGGMIFINPGSLRLPKNYEEGTYAILELSPDQKTIGVTYYTIADEPVAGFSKVYPWKDEDSSSN</sequence>
<dbReference type="PANTHER" id="PTHR11124">
    <property type="entry name" value="VACUOLAR SORTING PROTEIN VPS29"/>
    <property type="match status" value="1"/>
</dbReference>
<dbReference type="InterPro" id="IPR020935">
    <property type="entry name" value="PdiEstase_YfcE_CS"/>
</dbReference>
<dbReference type="GO" id="GO:0046872">
    <property type="term" value="F:metal ion binding"/>
    <property type="evidence" value="ECO:0007669"/>
    <property type="project" value="UniProtKB-KW"/>
</dbReference>
<dbReference type="EMBL" id="BMOK01000001">
    <property type="protein sequence ID" value="GGL41656.1"/>
    <property type="molecule type" value="Genomic_DNA"/>
</dbReference>
<evidence type="ECO:0000256" key="3">
    <source>
        <dbReference type="ARBA" id="ARBA00022801"/>
    </source>
</evidence>
<reference evidence="6" key="1">
    <citation type="journal article" date="2014" name="Int. J. Syst. Evol. Microbiol.">
        <title>Complete genome sequence of Corynebacterium casei LMG S-19264T (=DSM 44701T), isolated from a smear-ripened cheese.</title>
        <authorList>
            <consortium name="US DOE Joint Genome Institute (JGI-PGF)"/>
            <person name="Walter F."/>
            <person name="Albersmeier A."/>
            <person name="Kalinowski J."/>
            <person name="Ruckert C."/>
        </authorList>
    </citation>
    <scope>NUCLEOTIDE SEQUENCE</scope>
    <source>
        <strain evidence="6">JCM 15325</strain>
    </source>
</reference>
<evidence type="ECO:0000313" key="7">
    <source>
        <dbReference type="Proteomes" id="UP000654670"/>
    </source>
</evidence>
<evidence type="ECO:0000256" key="1">
    <source>
        <dbReference type="ARBA" id="ARBA00008950"/>
    </source>
</evidence>
<feature type="domain" description="Calcineurin-like phosphoesterase" evidence="5">
    <location>
        <begin position="1"/>
        <end position="144"/>
    </location>
</feature>